<dbReference type="PROSITE" id="PS00134">
    <property type="entry name" value="TRYPSIN_HIS"/>
    <property type="match status" value="1"/>
</dbReference>
<protein>
    <recommendedName>
        <fullName evidence="6">Lipoprotein</fullName>
    </recommendedName>
</protein>
<evidence type="ECO:0000256" key="1">
    <source>
        <dbReference type="ARBA" id="ARBA00022729"/>
    </source>
</evidence>
<dbReference type="InterPro" id="IPR050966">
    <property type="entry name" value="Glutamyl_endopeptidase"/>
</dbReference>
<feature type="chain" id="PRO_5003093662" description="Lipoprotein" evidence="3">
    <location>
        <begin position="26"/>
        <end position="351"/>
    </location>
</feature>
<feature type="compositionally biased region" description="Low complexity" evidence="2">
    <location>
        <begin position="117"/>
        <end position="128"/>
    </location>
</feature>
<gene>
    <name evidence="4" type="ordered locus">SBI_04680</name>
</gene>
<evidence type="ECO:0000256" key="2">
    <source>
        <dbReference type="SAM" id="MobiDB-lite"/>
    </source>
</evidence>
<dbReference type="AlphaFoldDB" id="D7BZ64"/>
<dbReference type="STRING" id="749414.SBI_04680"/>
<name>D7BZ64_STRBB</name>
<evidence type="ECO:0000313" key="5">
    <source>
        <dbReference type="Proteomes" id="UP000000377"/>
    </source>
</evidence>
<dbReference type="RefSeq" id="WP_014177270.1">
    <property type="nucleotide sequence ID" value="NC_016582.1"/>
</dbReference>
<dbReference type="SUPFAM" id="SSF50494">
    <property type="entry name" value="Trypsin-like serine proteases"/>
    <property type="match status" value="1"/>
</dbReference>
<keyword evidence="5" id="KW-1185">Reference proteome</keyword>
<dbReference type="Gene3D" id="2.40.10.10">
    <property type="entry name" value="Trypsin-like serine proteases"/>
    <property type="match status" value="2"/>
</dbReference>
<reference evidence="4 5" key="1">
    <citation type="journal article" date="2010" name="J. Bacteriol.">
        <title>Genome sequence of the milbemycin-producing bacterium Streptomyces bingchenggensis.</title>
        <authorList>
            <person name="Wang X.J."/>
            <person name="Yan Y.J."/>
            <person name="Zhang B."/>
            <person name="An J."/>
            <person name="Wang J.J."/>
            <person name="Tian J."/>
            <person name="Jiang L."/>
            <person name="Chen Y.H."/>
            <person name="Huang S.X."/>
            <person name="Yin M."/>
            <person name="Zhang J."/>
            <person name="Gao A.L."/>
            <person name="Liu C.X."/>
            <person name="Zhu Z.X."/>
            <person name="Xiang W.S."/>
        </authorList>
    </citation>
    <scope>NUCLEOTIDE SEQUENCE [LARGE SCALE GENOMIC DNA]</scope>
    <source>
        <strain evidence="4 5">BCW-1</strain>
    </source>
</reference>
<feature type="compositionally biased region" description="Low complexity" evidence="2">
    <location>
        <begin position="35"/>
        <end position="48"/>
    </location>
</feature>
<proteinExistence type="predicted"/>
<dbReference type="InterPro" id="IPR043504">
    <property type="entry name" value="Peptidase_S1_PA_chymotrypsin"/>
</dbReference>
<dbReference type="EMBL" id="CP002047">
    <property type="protein sequence ID" value="ADI07800.1"/>
    <property type="molecule type" value="Genomic_DNA"/>
</dbReference>
<feature type="signal peptide" evidence="3">
    <location>
        <begin position="1"/>
        <end position="25"/>
    </location>
</feature>
<dbReference type="GO" id="GO:0006508">
    <property type="term" value="P:proteolysis"/>
    <property type="evidence" value="ECO:0007669"/>
    <property type="project" value="InterPro"/>
</dbReference>
<sequence length="351" mass="35764">MRRAITLLSAITVAAMGWTLGTAQAAPTPPPPPRSAQAGAAADGAAADGAHETSFSAEQQRSALRFWTAERLRGARDMTTQRQTGATENRSSVAAAGPRVTVPPVSAPKSVPTSGEASPSVAASSPTPWTGGGLISTTAGKVFFQNASGGTFACSATVANADNKSVVLTAGHCVVDAGTGEVYRNWVFIPGYANGNRPFGTFTARSLFHLGQYVSTGGNANWDLAFAVMGQVNGRSLVDTVGAQGIAFNSPTGRHVHSFGYGGSAAEGNGERLNHCEGDEYPDAGRPGSTMWGIDCVQTGGSSGGGFLADFDTSNGGGYLIGNISVSAGNNEYHPTLGNEALDLYRQAGAA</sequence>
<organism evidence="4 5">
    <name type="scientific">Streptomyces bingchenggensis (strain BCW-1)</name>
    <dbReference type="NCBI Taxonomy" id="749414"/>
    <lineage>
        <taxon>Bacteria</taxon>
        <taxon>Bacillati</taxon>
        <taxon>Actinomycetota</taxon>
        <taxon>Actinomycetes</taxon>
        <taxon>Kitasatosporales</taxon>
        <taxon>Streptomycetaceae</taxon>
        <taxon>Streptomyces</taxon>
    </lineage>
</organism>
<feature type="compositionally biased region" description="Polar residues" evidence="2">
    <location>
        <begin position="78"/>
        <end position="92"/>
    </location>
</feature>
<evidence type="ECO:0000256" key="3">
    <source>
        <dbReference type="SAM" id="SignalP"/>
    </source>
</evidence>
<dbReference type="InterPro" id="IPR018114">
    <property type="entry name" value="TRYPSIN_HIS"/>
</dbReference>
<dbReference type="KEGG" id="sbh:SBI_04680"/>
<dbReference type="eggNOG" id="COG3591">
    <property type="taxonomic scope" value="Bacteria"/>
</dbReference>
<dbReference type="PANTHER" id="PTHR15462">
    <property type="entry name" value="SERINE PROTEASE"/>
    <property type="match status" value="1"/>
</dbReference>
<keyword evidence="1 3" id="KW-0732">Signal</keyword>
<feature type="region of interest" description="Disordered" evidence="2">
    <location>
        <begin position="23"/>
        <end position="59"/>
    </location>
</feature>
<dbReference type="InterPro" id="IPR009003">
    <property type="entry name" value="Peptidase_S1_PA"/>
</dbReference>
<evidence type="ECO:0008006" key="6">
    <source>
        <dbReference type="Google" id="ProtNLM"/>
    </source>
</evidence>
<dbReference type="HOGENOM" id="CLU_050832_0_1_11"/>
<accession>D7BZ64</accession>
<dbReference type="GO" id="GO:0004252">
    <property type="term" value="F:serine-type endopeptidase activity"/>
    <property type="evidence" value="ECO:0007669"/>
    <property type="project" value="InterPro"/>
</dbReference>
<dbReference type="PATRIC" id="fig|749414.3.peg.4838"/>
<evidence type="ECO:0000313" key="4">
    <source>
        <dbReference type="EMBL" id="ADI07800.1"/>
    </source>
</evidence>
<dbReference type="Proteomes" id="UP000000377">
    <property type="component" value="Chromosome"/>
</dbReference>
<feature type="region of interest" description="Disordered" evidence="2">
    <location>
        <begin position="74"/>
        <end position="129"/>
    </location>
</feature>